<reference evidence="2 3" key="1">
    <citation type="journal article" date="2020" name="IScience">
        <title>Genome Sequencing of the Endangered Kingdonia uniflora (Circaeasteraceae, Ranunculales) Reveals Potential Mechanisms of Evolutionary Specialization.</title>
        <authorList>
            <person name="Sun Y."/>
            <person name="Deng T."/>
            <person name="Zhang A."/>
            <person name="Moore M.J."/>
            <person name="Landis J.B."/>
            <person name="Lin N."/>
            <person name="Zhang H."/>
            <person name="Zhang X."/>
            <person name="Huang J."/>
            <person name="Zhang X."/>
            <person name="Sun H."/>
            <person name="Wang H."/>
        </authorList>
    </citation>
    <scope>NUCLEOTIDE SEQUENCE [LARGE SCALE GENOMIC DNA]</scope>
    <source>
        <strain evidence="2">TB1705</strain>
        <tissue evidence="2">Leaf</tissue>
    </source>
</reference>
<keyword evidence="1" id="KW-0732">Signal</keyword>
<sequence>MGAGLVSTVNAAFIVVGPVTVDAQANQCAVLSDAVVVCLILLRPCVSEIEGFLL</sequence>
<comment type="caution">
    <text evidence="2">The sequence shown here is derived from an EMBL/GenBank/DDBJ whole genome shotgun (WGS) entry which is preliminary data.</text>
</comment>
<name>A0A7J7NQI1_9MAGN</name>
<dbReference type="Proteomes" id="UP000541444">
    <property type="component" value="Unassembled WGS sequence"/>
</dbReference>
<evidence type="ECO:0000313" key="3">
    <source>
        <dbReference type="Proteomes" id="UP000541444"/>
    </source>
</evidence>
<feature type="signal peptide" evidence="1">
    <location>
        <begin position="1"/>
        <end position="23"/>
    </location>
</feature>
<feature type="chain" id="PRO_5029888937" evidence="1">
    <location>
        <begin position="24"/>
        <end position="54"/>
    </location>
</feature>
<accession>A0A7J7NQI1</accession>
<proteinExistence type="predicted"/>
<evidence type="ECO:0000313" key="2">
    <source>
        <dbReference type="EMBL" id="KAF6169224.1"/>
    </source>
</evidence>
<organism evidence="2 3">
    <name type="scientific">Kingdonia uniflora</name>
    <dbReference type="NCBI Taxonomy" id="39325"/>
    <lineage>
        <taxon>Eukaryota</taxon>
        <taxon>Viridiplantae</taxon>
        <taxon>Streptophyta</taxon>
        <taxon>Embryophyta</taxon>
        <taxon>Tracheophyta</taxon>
        <taxon>Spermatophyta</taxon>
        <taxon>Magnoliopsida</taxon>
        <taxon>Ranunculales</taxon>
        <taxon>Circaeasteraceae</taxon>
        <taxon>Kingdonia</taxon>
    </lineage>
</organism>
<dbReference type="AlphaFoldDB" id="A0A7J7NQI1"/>
<dbReference type="EMBL" id="JACGCM010000669">
    <property type="protein sequence ID" value="KAF6169224.1"/>
    <property type="molecule type" value="Genomic_DNA"/>
</dbReference>
<evidence type="ECO:0000256" key="1">
    <source>
        <dbReference type="SAM" id="SignalP"/>
    </source>
</evidence>
<keyword evidence="3" id="KW-1185">Reference proteome</keyword>
<protein>
    <submittedName>
        <fullName evidence="2">Uncharacterized protein</fullName>
    </submittedName>
</protein>
<gene>
    <name evidence="2" type="ORF">GIB67_013654</name>
</gene>